<dbReference type="AlphaFoldDB" id="A1ZRX6"/>
<dbReference type="eggNOG" id="ENOG5033MSM">
    <property type="taxonomic scope" value="Bacteria"/>
</dbReference>
<dbReference type="CDD" id="cd04301">
    <property type="entry name" value="NAT_SF"/>
    <property type="match status" value="1"/>
</dbReference>
<evidence type="ECO:0000313" key="2">
    <source>
        <dbReference type="EMBL" id="EAY26864.1"/>
    </source>
</evidence>
<keyword evidence="3" id="KW-1185">Reference proteome</keyword>
<dbReference type="Proteomes" id="UP000004095">
    <property type="component" value="Unassembled WGS sequence"/>
</dbReference>
<dbReference type="Gene3D" id="3.40.630.30">
    <property type="match status" value="1"/>
</dbReference>
<comment type="caution">
    <text evidence="2">The sequence shown here is derived from an EMBL/GenBank/DDBJ whole genome shotgun (WGS) entry which is preliminary data.</text>
</comment>
<dbReference type="GO" id="GO:0016747">
    <property type="term" value="F:acyltransferase activity, transferring groups other than amino-acyl groups"/>
    <property type="evidence" value="ECO:0007669"/>
    <property type="project" value="InterPro"/>
</dbReference>
<accession>A1ZRX6</accession>
<proteinExistence type="predicted"/>
<dbReference type="InterPro" id="IPR016181">
    <property type="entry name" value="Acyl_CoA_acyltransferase"/>
</dbReference>
<organism evidence="2 3">
    <name type="scientific">Microscilla marina ATCC 23134</name>
    <dbReference type="NCBI Taxonomy" id="313606"/>
    <lineage>
        <taxon>Bacteria</taxon>
        <taxon>Pseudomonadati</taxon>
        <taxon>Bacteroidota</taxon>
        <taxon>Cytophagia</taxon>
        <taxon>Cytophagales</taxon>
        <taxon>Microscillaceae</taxon>
        <taxon>Microscilla</taxon>
    </lineage>
</organism>
<dbReference type="SUPFAM" id="SSF55729">
    <property type="entry name" value="Acyl-CoA N-acyltransferases (Nat)"/>
    <property type="match status" value="1"/>
</dbReference>
<dbReference type="EMBL" id="AAWS01000029">
    <property type="protein sequence ID" value="EAY26864.1"/>
    <property type="molecule type" value="Genomic_DNA"/>
</dbReference>
<dbReference type="Pfam" id="PF00583">
    <property type="entry name" value="Acetyltransf_1"/>
    <property type="match status" value="1"/>
</dbReference>
<protein>
    <recommendedName>
        <fullName evidence="1">N-acetyltransferase domain-containing protein</fullName>
    </recommendedName>
</protein>
<dbReference type="InterPro" id="IPR000182">
    <property type="entry name" value="GNAT_dom"/>
</dbReference>
<gene>
    <name evidence="2" type="ORF">M23134_04814</name>
</gene>
<evidence type="ECO:0000259" key="1">
    <source>
        <dbReference type="Pfam" id="PF00583"/>
    </source>
</evidence>
<feature type="domain" description="N-acetyltransferase" evidence="1">
    <location>
        <begin position="49"/>
        <end position="139"/>
    </location>
</feature>
<name>A1ZRX6_MICM2</name>
<sequence length="191" mass="21485">MQSLALPKEAIVLNQHFPLSEILNLRMCAWYTINPTFKNITNPKDWGDKFDNHSIHIGVMSADKGVSKLIAATRVTILHQVEDLTYYKDCRQYLSLLPSVPFAYISRMVVHPQHRGQGLSHLLDIAEVNEAKAQGCKFVIGFAFARRVISLKNIGFKSIGKCPRVCTSTSNLRDRALLQCSPSTEIMVLEL</sequence>
<reference evidence="2 3" key="1">
    <citation type="submission" date="2007-01" db="EMBL/GenBank/DDBJ databases">
        <authorList>
            <person name="Haygood M."/>
            <person name="Podell S."/>
            <person name="Anderson C."/>
            <person name="Hopkinson B."/>
            <person name="Roe K."/>
            <person name="Barbeau K."/>
            <person name="Gaasterland T."/>
            <person name="Ferriera S."/>
            <person name="Johnson J."/>
            <person name="Kravitz S."/>
            <person name="Beeson K."/>
            <person name="Sutton G."/>
            <person name="Rogers Y.-H."/>
            <person name="Friedman R."/>
            <person name="Frazier M."/>
            <person name="Venter J.C."/>
        </authorList>
    </citation>
    <scope>NUCLEOTIDE SEQUENCE [LARGE SCALE GENOMIC DNA]</scope>
    <source>
        <strain evidence="2 3">ATCC 23134</strain>
    </source>
</reference>
<evidence type="ECO:0000313" key="3">
    <source>
        <dbReference type="Proteomes" id="UP000004095"/>
    </source>
</evidence>